<dbReference type="OMA" id="DECHTAM"/>
<dbReference type="InParanoid" id="B2WQA2"/>
<protein>
    <submittedName>
        <fullName evidence="1">Uncharacterized protein</fullName>
    </submittedName>
</protein>
<dbReference type="eggNOG" id="KOG0351">
    <property type="taxonomic scope" value="Eukaryota"/>
</dbReference>
<dbReference type="AlphaFoldDB" id="B2WQA2"/>
<name>B2WQA2_PYRTR</name>
<reference evidence="2" key="1">
    <citation type="journal article" date="2013" name="G3 (Bethesda)">
        <title>Comparative genomics of a plant-pathogenic fungus, Pyrenophora tritici-repentis, reveals transduplication and the impact of repeat elements on pathogenicity and population divergence.</title>
        <authorList>
            <person name="Manning V.A."/>
            <person name="Pandelova I."/>
            <person name="Dhillon B."/>
            <person name="Wilhelm L.J."/>
            <person name="Goodwin S.B."/>
            <person name="Berlin A.M."/>
            <person name="Figueroa M."/>
            <person name="Freitag M."/>
            <person name="Hane J.K."/>
            <person name="Henrissat B."/>
            <person name="Holman W.H."/>
            <person name="Kodira C.D."/>
            <person name="Martin J."/>
            <person name="Oliver R.P."/>
            <person name="Robbertse B."/>
            <person name="Schackwitz W."/>
            <person name="Schwartz D.C."/>
            <person name="Spatafora J.W."/>
            <person name="Turgeon B.G."/>
            <person name="Yandava C."/>
            <person name="Young S."/>
            <person name="Zhou S."/>
            <person name="Zeng Q."/>
            <person name="Grigoriev I.V."/>
            <person name="Ma L.-J."/>
            <person name="Ciuffetti L.M."/>
        </authorList>
    </citation>
    <scope>NUCLEOTIDE SEQUENCE [LARGE SCALE GENOMIC DNA]</scope>
    <source>
        <strain evidence="2">Pt-1C-BFP</strain>
    </source>
</reference>
<feature type="non-terminal residue" evidence="1">
    <location>
        <position position="183"/>
    </location>
</feature>
<evidence type="ECO:0000313" key="1">
    <source>
        <dbReference type="EMBL" id="EDU48205.1"/>
    </source>
</evidence>
<accession>B2WQA2</accession>
<dbReference type="OrthoDB" id="2608216at2759"/>
<evidence type="ECO:0000313" key="2">
    <source>
        <dbReference type="Proteomes" id="UP000001471"/>
    </source>
</evidence>
<dbReference type="STRING" id="426418.B2WQA2"/>
<dbReference type="KEGG" id="ptrr:6350480"/>
<gene>
    <name evidence="1" type="ORF">PTRG_12162</name>
</gene>
<proteinExistence type="predicted"/>
<dbReference type="Proteomes" id="UP000001471">
    <property type="component" value="Unassembled WGS sequence"/>
</dbReference>
<dbReference type="HOGENOM" id="CLU_112132_0_0_1"/>
<dbReference type="GeneID" id="6350480"/>
<sequence>MAQFRGMVHGLASESRRLLTEELMFSSKAAPVPAVPWESIRDNPTDERPGWNFLKDHRTNMPVNGERWLFERVGESASIRSRFMKPGTQSGVDRQAIERYMDRVVEFREKLAVLMHITGGQPARGPELLSVRHSNTVQGGHRNIFIEDGMVVFVTRYHKGYKVSGDVKIIHRYLPREVGELVV</sequence>
<organism evidence="1 2">
    <name type="scientific">Pyrenophora tritici-repentis (strain Pt-1C-BFP)</name>
    <name type="common">Wheat tan spot fungus</name>
    <name type="synonym">Drechslera tritici-repentis</name>
    <dbReference type="NCBI Taxonomy" id="426418"/>
    <lineage>
        <taxon>Eukaryota</taxon>
        <taxon>Fungi</taxon>
        <taxon>Dikarya</taxon>
        <taxon>Ascomycota</taxon>
        <taxon>Pezizomycotina</taxon>
        <taxon>Dothideomycetes</taxon>
        <taxon>Pleosporomycetidae</taxon>
        <taxon>Pleosporales</taxon>
        <taxon>Pleosporineae</taxon>
        <taxon>Pleosporaceae</taxon>
        <taxon>Pyrenophora</taxon>
    </lineage>
</organism>
<dbReference type="EMBL" id="DS231654">
    <property type="protein sequence ID" value="EDU48205.1"/>
    <property type="molecule type" value="Genomic_DNA"/>
</dbReference>